<dbReference type="Gene3D" id="3.90.70.10">
    <property type="entry name" value="Cysteine proteinases"/>
    <property type="match status" value="1"/>
</dbReference>
<dbReference type="InterPro" id="IPR038765">
    <property type="entry name" value="Papain-like_cys_pep_sf"/>
</dbReference>
<accession>A0A7R8WKD0</accession>
<comment type="similarity">
    <text evidence="1">Belongs to the peptidase C19 family.</text>
</comment>
<evidence type="ECO:0000313" key="2">
    <source>
        <dbReference type="EMBL" id="CAD7233367.1"/>
    </source>
</evidence>
<protein>
    <submittedName>
        <fullName evidence="2">Uncharacterized protein</fullName>
    </submittedName>
</protein>
<feature type="non-terminal residue" evidence="2">
    <location>
        <position position="1"/>
    </location>
</feature>
<evidence type="ECO:0000256" key="1">
    <source>
        <dbReference type="ARBA" id="ARBA00009085"/>
    </source>
</evidence>
<dbReference type="InterPro" id="IPR028889">
    <property type="entry name" value="USP"/>
</dbReference>
<dbReference type="AlphaFoldDB" id="A0A7R8WKD0"/>
<dbReference type="PROSITE" id="PS50235">
    <property type="entry name" value="USP_3"/>
    <property type="match status" value="1"/>
</dbReference>
<dbReference type="GO" id="GO:0005829">
    <property type="term" value="C:cytosol"/>
    <property type="evidence" value="ECO:0007669"/>
    <property type="project" value="TreeGrafter"/>
</dbReference>
<dbReference type="OrthoDB" id="289038at2759"/>
<dbReference type="GO" id="GO:0005634">
    <property type="term" value="C:nucleus"/>
    <property type="evidence" value="ECO:0007669"/>
    <property type="project" value="TreeGrafter"/>
</dbReference>
<dbReference type="PANTHER" id="PTHR24006">
    <property type="entry name" value="UBIQUITIN CARBOXYL-TERMINAL HYDROLASE"/>
    <property type="match status" value="1"/>
</dbReference>
<dbReference type="Pfam" id="PF00443">
    <property type="entry name" value="UCH"/>
    <property type="match status" value="1"/>
</dbReference>
<dbReference type="GO" id="GO:0016477">
    <property type="term" value="P:cell migration"/>
    <property type="evidence" value="ECO:0007669"/>
    <property type="project" value="TreeGrafter"/>
</dbReference>
<dbReference type="InterPro" id="IPR050164">
    <property type="entry name" value="Peptidase_C19"/>
</dbReference>
<dbReference type="PROSITE" id="PS00973">
    <property type="entry name" value="USP_2"/>
    <property type="match status" value="1"/>
</dbReference>
<name>A0A7R8WKD0_9CRUS</name>
<organism evidence="2">
    <name type="scientific">Cyprideis torosa</name>
    <dbReference type="NCBI Taxonomy" id="163714"/>
    <lineage>
        <taxon>Eukaryota</taxon>
        <taxon>Metazoa</taxon>
        <taxon>Ecdysozoa</taxon>
        <taxon>Arthropoda</taxon>
        <taxon>Crustacea</taxon>
        <taxon>Oligostraca</taxon>
        <taxon>Ostracoda</taxon>
        <taxon>Podocopa</taxon>
        <taxon>Podocopida</taxon>
        <taxon>Cytherocopina</taxon>
        <taxon>Cytheroidea</taxon>
        <taxon>Cytherideidae</taxon>
        <taxon>Cyprideis</taxon>
    </lineage>
</organism>
<reference evidence="2" key="1">
    <citation type="submission" date="2020-11" db="EMBL/GenBank/DDBJ databases">
        <authorList>
            <person name="Tran Van P."/>
        </authorList>
    </citation>
    <scope>NUCLEOTIDE SEQUENCE</scope>
</reference>
<dbReference type="PANTHER" id="PTHR24006:SF925">
    <property type="entry name" value="UBIQUITINYL HYDROLASE 1"/>
    <property type="match status" value="1"/>
</dbReference>
<proteinExistence type="inferred from homology"/>
<dbReference type="GO" id="GO:0004843">
    <property type="term" value="F:cysteine-type deubiquitinase activity"/>
    <property type="evidence" value="ECO:0007669"/>
    <property type="project" value="InterPro"/>
</dbReference>
<dbReference type="GO" id="GO:0016579">
    <property type="term" value="P:protein deubiquitination"/>
    <property type="evidence" value="ECO:0007669"/>
    <property type="project" value="InterPro"/>
</dbReference>
<dbReference type="EMBL" id="OB666135">
    <property type="protein sequence ID" value="CAD7233367.1"/>
    <property type="molecule type" value="Genomic_DNA"/>
</dbReference>
<dbReference type="InterPro" id="IPR018200">
    <property type="entry name" value="USP_CS"/>
</dbReference>
<dbReference type="SUPFAM" id="SSF54001">
    <property type="entry name" value="Cysteine proteinases"/>
    <property type="match status" value="1"/>
</dbReference>
<gene>
    <name evidence="2" type="ORF">CTOB1V02_LOCUS11189</name>
</gene>
<sequence>MERSLPVIPSPSSEFAMRQIARELSHTLGPLRRCLEALPPWLPPAHALIGLAWSCSVSRSNVFFDRSPSAPDVFEGAWDLKIFHSLLHPLRGTSPTEPLDLELCKEALECLTVLIALQPQLVVDIMQQERRPFTDFMMELLLWSPCRGIRAYMGEELHQIAERAASSAPFSLFVLDILMDTVPLFDADLRELAPQSQEFFKTLEKFLVLAAQHKLPYPTWERKLWDELMWLEKVRKNTKANDSAGVHEALLEGHLMVTTALTSPLVPAKKIEIGADAHKEFMLVKRLVEDFLFPASFYVRSGLLTAKDAPPCPSPVAASPATTAAAFDLLIALIRRRRWPIGSISLPLGLATIRASSDSRMQQLYMIPPIRKGVLEAYEAWSNGETDEDLDALSDSDDSATKATLDSAATALGGGPSQAPRLTEEQRYNVRILKQIQAIFGHLAASKLQFYVPQGLWKHFRINNEPVNPREQHDALEFFTSLVDSINEALKTLGRAQVMSDILGGSFSDQKICKGCPHRYSLEAPFTVWSIDIRNHCNLINSLEEFVKGDLLEGDNAYDCDKCQQKRDIVKRMCLKRLPPVLPIQLKRFDYDIERDSTIKFNDYFEFPTELDVEPYTVGGLARAEGEWMEAEDTAYVPPCTKYKLTGIVVHSGQASGGHYYSYILSRQSDGTTKWLKFDDADVTECQMDREEEMKQQCFGGEYVGEVYDHMSKRMNSRRQKRWWNAYILFYARMDEIEAARLTEPFDAMAIASNRIPPMPVPVMRNVMQENGRLMHTRSQYSQPYFTFMKKLLLCNAPPLQ</sequence>
<dbReference type="InterPro" id="IPR001394">
    <property type="entry name" value="Peptidase_C19_UCH"/>
</dbReference>